<comment type="caution">
    <text evidence="4">The sequence shown here is derived from an EMBL/GenBank/DDBJ whole genome shotgun (WGS) entry which is preliminary data.</text>
</comment>
<gene>
    <name evidence="4" type="ORF">TAV2_LOCUS8384</name>
</gene>
<evidence type="ECO:0000313" key="5">
    <source>
        <dbReference type="Proteomes" id="UP000836841"/>
    </source>
</evidence>
<dbReference type="EMBL" id="CAJVSB020000330">
    <property type="protein sequence ID" value="CAH2049733.1"/>
    <property type="molecule type" value="Genomic_DNA"/>
</dbReference>
<name>A0AAU9RW64_THLAR</name>
<sequence>MGKTSTKNPLLRRNNHILMMSQMRVKEGEAKGITRQIGATYIPTQNIRDRTRKLKVDVKLKVLGLLVIDTPGHQSFTNLRSWGLGLCDIAILVIDIMHGLEPQTIESINLLKMRDTKFTVALNKVDRLYGWKLDGMHQFGEGISDLLLWLVQWTLKTMVERLTYSNEVQGATIALPLYFATERGPYNDAGVIYWTDIMPTSGGLTIVSHVVLEPCSLQHIQVALAIEIDNSTRCYPTLKFVGQKQAVRVVFFGMAFMFARSSKLDYNV</sequence>
<organism evidence="4 5">
    <name type="scientific">Thlaspi arvense</name>
    <name type="common">Field penny-cress</name>
    <dbReference type="NCBI Taxonomy" id="13288"/>
    <lineage>
        <taxon>Eukaryota</taxon>
        <taxon>Viridiplantae</taxon>
        <taxon>Streptophyta</taxon>
        <taxon>Embryophyta</taxon>
        <taxon>Tracheophyta</taxon>
        <taxon>Spermatophyta</taxon>
        <taxon>Magnoliopsida</taxon>
        <taxon>eudicotyledons</taxon>
        <taxon>Gunneridae</taxon>
        <taxon>Pentapetalae</taxon>
        <taxon>rosids</taxon>
        <taxon>malvids</taxon>
        <taxon>Brassicales</taxon>
        <taxon>Brassicaceae</taxon>
        <taxon>Thlaspideae</taxon>
        <taxon>Thlaspi</taxon>
    </lineage>
</organism>
<dbReference type="PRINTS" id="PR00315">
    <property type="entry name" value="ELONGATNFCT"/>
</dbReference>
<dbReference type="Pfam" id="PF00009">
    <property type="entry name" value="GTP_EFTU"/>
    <property type="match status" value="1"/>
</dbReference>
<dbReference type="InterPro" id="IPR027417">
    <property type="entry name" value="P-loop_NTPase"/>
</dbReference>
<proteinExistence type="predicted"/>
<dbReference type="PANTHER" id="PTHR43381">
    <property type="entry name" value="TRANSLATION INITIATION FACTOR IF-2-RELATED"/>
    <property type="match status" value="1"/>
</dbReference>
<dbReference type="GO" id="GO:0005525">
    <property type="term" value="F:GTP binding"/>
    <property type="evidence" value="ECO:0007669"/>
    <property type="project" value="UniProtKB-KW"/>
</dbReference>
<feature type="non-terminal residue" evidence="4">
    <location>
        <position position="268"/>
    </location>
</feature>
<dbReference type="SUPFAM" id="SSF52540">
    <property type="entry name" value="P-loop containing nucleoside triphosphate hydrolases"/>
    <property type="match status" value="1"/>
</dbReference>
<dbReference type="InterPro" id="IPR015760">
    <property type="entry name" value="TIF_IF2"/>
</dbReference>
<keyword evidence="5" id="KW-1185">Reference proteome</keyword>
<feature type="domain" description="Tr-type G" evidence="3">
    <location>
        <begin position="1"/>
        <end position="268"/>
    </location>
</feature>
<reference evidence="4 5" key="1">
    <citation type="submission" date="2022-03" db="EMBL/GenBank/DDBJ databases">
        <authorList>
            <person name="Nunn A."/>
            <person name="Chopra R."/>
            <person name="Nunn A."/>
            <person name="Contreras Garrido A."/>
        </authorList>
    </citation>
    <scope>NUCLEOTIDE SEQUENCE [LARGE SCALE GENOMIC DNA]</scope>
</reference>
<dbReference type="PANTHER" id="PTHR43381:SF4">
    <property type="entry name" value="EUKARYOTIC TRANSLATION INITIATION FACTOR 5B"/>
    <property type="match status" value="1"/>
</dbReference>
<evidence type="ECO:0000259" key="3">
    <source>
        <dbReference type="PROSITE" id="PS51722"/>
    </source>
</evidence>
<evidence type="ECO:0000256" key="1">
    <source>
        <dbReference type="ARBA" id="ARBA00022741"/>
    </source>
</evidence>
<dbReference type="PROSITE" id="PS51722">
    <property type="entry name" value="G_TR_2"/>
    <property type="match status" value="1"/>
</dbReference>
<protein>
    <recommendedName>
        <fullName evidence="3">Tr-type G domain-containing protein</fullName>
    </recommendedName>
</protein>
<keyword evidence="2" id="KW-0342">GTP-binding</keyword>
<evidence type="ECO:0000313" key="4">
    <source>
        <dbReference type="EMBL" id="CAH2049733.1"/>
    </source>
</evidence>
<dbReference type="GO" id="GO:0003743">
    <property type="term" value="F:translation initiation factor activity"/>
    <property type="evidence" value="ECO:0007669"/>
    <property type="project" value="TreeGrafter"/>
</dbReference>
<dbReference type="GO" id="GO:0003924">
    <property type="term" value="F:GTPase activity"/>
    <property type="evidence" value="ECO:0007669"/>
    <property type="project" value="InterPro"/>
</dbReference>
<dbReference type="InterPro" id="IPR000795">
    <property type="entry name" value="T_Tr_GTP-bd_dom"/>
</dbReference>
<dbReference type="Gene3D" id="3.40.50.300">
    <property type="entry name" value="P-loop containing nucleotide triphosphate hydrolases"/>
    <property type="match status" value="1"/>
</dbReference>
<dbReference type="GO" id="GO:0005739">
    <property type="term" value="C:mitochondrion"/>
    <property type="evidence" value="ECO:0007669"/>
    <property type="project" value="TreeGrafter"/>
</dbReference>
<dbReference type="Proteomes" id="UP000836841">
    <property type="component" value="Unassembled WGS sequence"/>
</dbReference>
<keyword evidence="1" id="KW-0547">Nucleotide-binding</keyword>
<accession>A0AAU9RW64</accession>
<evidence type="ECO:0000256" key="2">
    <source>
        <dbReference type="ARBA" id="ARBA00023134"/>
    </source>
</evidence>
<dbReference type="AlphaFoldDB" id="A0AAU9RW64"/>